<proteinExistence type="predicted"/>
<reference evidence="1" key="1">
    <citation type="submission" date="2015-04" db="EMBL/GenBank/DDBJ databases">
        <title>The genome sequence of the plant pathogenic Rhizarian Plasmodiophora brassicae reveals insights in its biotrophic life cycle and the origin of chitin synthesis.</title>
        <authorList>
            <person name="Schwelm A."/>
            <person name="Fogelqvist J."/>
            <person name="Knaust A."/>
            <person name="Julke S."/>
            <person name="Lilja T."/>
            <person name="Dhandapani V."/>
            <person name="Bonilla-Rosso G."/>
            <person name="Karlsson M."/>
            <person name="Shevchenko A."/>
            <person name="Choi S.R."/>
            <person name="Kim H.G."/>
            <person name="Park J.Y."/>
            <person name="Lim Y.P."/>
            <person name="Ludwig-Muller J."/>
            <person name="Dixelius C."/>
        </authorList>
    </citation>
    <scope>NUCLEOTIDE SEQUENCE</scope>
    <source>
        <tissue evidence="1">Potato root galls</tissue>
    </source>
</reference>
<protein>
    <submittedName>
        <fullName evidence="1">Uncharacterized protein</fullName>
    </submittedName>
</protein>
<name>A0A0H5RD41_9EUKA</name>
<organism evidence="1">
    <name type="scientific">Spongospora subterranea</name>
    <dbReference type="NCBI Taxonomy" id="70186"/>
    <lineage>
        <taxon>Eukaryota</taxon>
        <taxon>Sar</taxon>
        <taxon>Rhizaria</taxon>
        <taxon>Endomyxa</taxon>
        <taxon>Phytomyxea</taxon>
        <taxon>Plasmodiophorida</taxon>
        <taxon>Plasmodiophoridae</taxon>
        <taxon>Spongospora</taxon>
    </lineage>
</organism>
<sequence length="297" mass="33428">VNVAMASKEIATLTLQKMAASRDRQEMAACVNGLEQRLATENAKNDLLQQQLQIESASSKRLSSDNDVLRTQIHKLRSDTAAKIETLTKQRDCDSEQNGFAKENENCKPKGADGDPTVWAEIVNLVSAVDPALVTSPQSPRRDFRTSILELTSQLVNVISHQRQQLALNSVKLRQSRESECQLMVRSTALERSFRQIRMKHSITIACNIALTRKLSDQKGVVEQIRTLAWRHQQPRPKTDHTQKADKATRLLDRRPEKEITVLDKGFAVHEKLFLMQKFLDQLAAQENAKKGKALGA</sequence>
<accession>A0A0H5RD41</accession>
<feature type="non-terminal residue" evidence="1">
    <location>
        <position position="1"/>
    </location>
</feature>
<evidence type="ECO:0000313" key="1">
    <source>
        <dbReference type="EMBL" id="CRZ12180.1"/>
    </source>
</evidence>
<dbReference type="AlphaFoldDB" id="A0A0H5RD41"/>
<dbReference type="EMBL" id="HACM01011738">
    <property type="protein sequence ID" value="CRZ12180.1"/>
    <property type="molecule type" value="Transcribed_RNA"/>
</dbReference>